<evidence type="ECO:0000313" key="7">
    <source>
        <dbReference type="EMBL" id="OLU39291.1"/>
    </source>
</evidence>
<dbReference type="PRINTS" id="PR00473">
    <property type="entry name" value="GALCTOKINASE"/>
</dbReference>
<dbReference type="PIRSF" id="PIRSF000530">
    <property type="entry name" value="Galactokinase"/>
    <property type="match status" value="1"/>
</dbReference>
<dbReference type="GO" id="GO:0004335">
    <property type="term" value="F:galactokinase activity"/>
    <property type="evidence" value="ECO:0007669"/>
    <property type="project" value="InterPro"/>
</dbReference>
<dbReference type="SUPFAM" id="SSF55060">
    <property type="entry name" value="GHMP Kinase, C-terminal domain"/>
    <property type="match status" value="1"/>
</dbReference>
<dbReference type="InterPro" id="IPR020568">
    <property type="entry name" value="Ribosomal_Su5_D2-typ_SF"/>
</dbReference>
<evidence type="ECO:0000256" key="4">
    <source>
        <dbReference type="ARBA" id="ARBA00022840"/>
    </source>
</evidence>
<dbReference type="Proteomes" id="UP000186341">
    <property type="component" value="Unassembled WGS sequence"/>
</dbReference>
<organism evidence="7 8">
    <name type="scientific">Ileibacterium valens</name>
    <dbReference type="NCBI Taxonomy" id="1862668"/>
    <lineage>
        <taxon>Bacteria</taxon>
        <taxon>Bacillati</taxon>
        <taxon>Bacillota</taxon>
        <taxon>Erysipelotrichia</taxon>
        <taxon>Erysipelotrichales</taxon>
        <taxon>Erysipelotrichaceae</taxon>
        <taxon>Ileibacterium</taxon>
    </lineage>
</organism>
<dbReference type="InterPro" id="IPR000705">
    <property type="entry name" value="Galactokinase"/>
</dbReference>
<dbReference type="GO" id="GO:0005524">
    <property type="term" value="F:ATP binding"/>
    <property type="evidence" value="ECO:0007669"/>
    <property type="project" value="UniProtKB-KW"/>
</dbReference>
<feature type="domain" description="Galactokinase N-terminal" evidence="6">
    <location>
        <begin position="41"/>
        <end position="90"/>
    </location>
</feature>
<gene>
    <name evidence="7" type="ORF">BO222_06950</name>
</gene>
<dbReference type="AlphaFoldDB" id="A0A1U7NFQ7"/>
<dbReference type="PANTHER" id="PTHR10457">
    <property type="entry name" value="MEVALONATE KINASE/GALACTOKINASE"/>
    <property type="match status" value="1"/>
</dbReference>
<dbReference type="InterPro" id="IPR006206">
    <property type="entry name" value="Mevalonate/galactokinase"/>
</dbReference>
<evidence type="ECO:0000313" key="8">
    <source>
        <dbReference type="Proteomes" id="UP000186341"/>
    </source>
</evidence>
<evidence type="ECO:0000256" key="1">
    <source>
        <dbReference type="ARBA" id="ARBA00006566"/>
    </source>
</evidence>
<keyword evidence="3 7" id="KW-0808">Transferase</keyword>
<dbReference type="Gene3D" id="3.30.230.10">
    <property type="match status" value="1"/>
</dbReference>
<comment type="similarity">
    <text evidence="1">Belongs to the GHMP kinase family. GalK subfamily.</text>
</comment>
<protein>
    <submittedName>
        <fullName evidence="7">Galactokinase</fullName>
    </submittedName>
</protein>
<comment type="caution">
    <text evidence="7">The sequence shown here is derived from an EMBL/GenBank/DDBJ whole genome shotgun (WGS) entry which is preliminary data.</text>
</comment>
<dbReference type="Gene3D" id="3.30.70.890">
    <property type="entry name" value="GHMP kinase, C-terminal domain"/>
    <property type="match status" value="1"/>
</dbReference>
<dbReference type="InterPro" id="IPR036554">
    <property type="entry name" value="GHMP_kinase_C_sf"/>
</dbReference>
<keyword evidence="8" id="KW-1185">Reference proteome</keyword>
<dbReference type="OrthoDB" id="250531at2"/>
<name>A0A1U7NFQ7_9FIRM</name>
<proteinExistence type="inferred from homology"/>
<dbReference type="RefSeq" id="WP_075819644.1">
    <property type="nucleotide sequence ID" value="NZ_CAOUMU010000054.1"/>
</dbReference>
<dbReference type="GO" id="GO:0006012">
    <property type="term" value="P:galactose metabolic process"/>
    <property type="evidence" value="ECO:0007669"/>
    <property type="project" value="InterPro"/>
</dbReference>
<feature type="domain" description="GHMP kinase N-terminal" evidence="5">
    <location>
        <begin position="126"/>
        <end position="214"/>
    </location>
</feature>
<keyword evidence="2" id="KW-0547">Nucleotide-binding</keyword>
<dbReference type="GO" id="GO:0005829">
    <property type="term" value="C:cytosol"/>
    <property type="evidence" value="ECO:0007669"/>
    <property type="project" value="TreeGrafter"/>
</dbReference>
<dbReference type="GeneID" id="82202932"/>
<dbReference type="Pfam" id="PF10509">
    <property type="entry name" value="GalKase_gal_bdg"/>
    <property type="match status" value="1"/>
</dbReference>
<dbReference type="InterPro" id="IPR014721">
    <property type="entry name" value="Ribsml_uS5_D2-typ_fold_subgr"/>
</dbReference>
<sequence>MLASAFLEDFRNGNYNQLLNDLYDDESLVAYQAKRYANAIEKFIRLFGDKEVSIFTAAGRSEVSGNHTDHQHGRVLAASINLDSIAIASKNDSGVIKVVSDDFNIAPIHVNELKVCKEEEGTSEALIRGVCKALASDGHTLGGFEAFITSDVLVGAGLSSSASFEVLIGTILSGLYNEAAIDMVEIAKASQYAENVYFGKPCGLMDQCACAVGGLITIDFQDPSKPVVKAVDADFSKYGYSLCITDTKGSHADLTHEYAAIPEEMKAVARYFGKDVLREVDPEEFNKHIPEVREAVSDRAVLRAIHFFNENERVAKIVNLLEEGDFDGFLNGIEASGNSSFKYLQNVYPSSDPTAQGISVALALSENLLDETSGVSRVHGGGFAGTIQAFVPNDQVENYRQGMDAVFGDGSCHVLKIRAVGGKQLL</sequence>
<dbReference type="EMBL" id="MPJW01000138">
    <property type="protein sequence ID" value="OLU39291.1"/>
    <property type="molecule type" value="Genomic_DNA"/>
</dbReference>
<reference evidence="7 8" key="1">
    <citation type="submission" date="2016-11" db="EMBL/GenBank/DDBJ databases">
        <title>Description of two novel members of the family Erysipelotrichaceae: Ileibacterium lipovorans gen. nov., sp. nov. and Dubosiella newyorkensis, gen. nov., sp. nov.</title>
        <authorList>
            <person name="Cox L.M."/>
            <person name="Sohn J."/>
            <person name="Tyrrell K.L."/>
            <person name="Citron D.M."/>
            <person name="Lawson P.A."/>
            <person name="Patel N.B."/>
            <person name="Iizumi T."/>
            <person name="Perez-Perez G.I."/>
            <person name="Goldstein E.J."/>
            <person name="Blaser M.J."/>
        </authorList>
    </citation>
    <scope>NUCLEOTIDE SEQUENCE [LARGE SCALE GENOMIC DNA]</scope>
    <source>
        <strain evidence="7 8">NYU-BL-A3</strain>
    </source>
</reference>
<dbReference type="Pfam" id="PF00288">
    <property type="entry name" value="GHMP_kinases_N"/>
    <property type="match status" value="1"/>
</dbReference>
<evidence type="ECO:0000259" key="6">
    <source>
        <dbReference type="Pfam" id="PF10509"/>
    </source>
</evidence>
<evidence type="ECO:0000259" key="5">
    <source>
        <dbReference type="Pfam" id="PF00288"/>
    </source>
</evidence>
<dbReference type="InterPro" id="IPR006204">
    <property type="entry name" value="GHMP_kinase_N_dom"/>
</dbReference>
<keyword evidence="3 7" id="KW-0418">Kinase</keyword>
<dbReference type="PANTHER" id="PTHR10457:SF7">
    <property type="entry name" value="GALACTOKINASE-RELATED"/>
    <property type="match status" value="1"/>
</dbReference>
<dbReference type="PRINTS" id="PR00959">
    <property type="entry name" value="MEVGALKINASE"/>
</dbReference>
<dbReference type="InterPro" id="IPR019539">
    <property type="entry name" value="GalKase_N"/>
</dbReference>
<accession>A0A1U7NFQ7</accession>
<dbReference type="SUPFAM" id="SSF54211">
    <property type="entry name" value="Ribosomal protein S5 domain 2-like"/>
    <property type="match status" value="1"/>
</dbReference>
<evidence type="ECO:0000256" key="2">
    <source>
        <dbReference type="ARBA" id="ARBA00022741"/>
    </source>
</evidence>
<keyword evidence="4" id="KW-0067">ATP-binding</keyword>
<evidence type="ECO:0000256" key="3">
    <source>
        <dbReference type="ARBA" id="ARBA00022777"/>
    </source>
</evidence>